<keyword evidence="2" id="KW-0732">Signal</keyword>
<evidence type="ECO:0000313" key="4">
    <source>
        <dbReference type="Proteomes" id="UP000642468"/>
    </source>
</evidence>
<feature type="region of interest" description="Disordered" evidence="1">
    <location>
        <begin position="28"/>
        <end position="51"/>
    </location>
</feature>
<dbReference type="RefSeq" id="WP_190784073.1">
    <property type="nucleotide sequence ID" value="NZ_JACWZZ010000002.1"/>
</dbReference>
<proteinExistence type="predicted"/>
<dbReference type="Proteomes" id="UP000642468">
    <property type="component" value="Unassembled WGS sequence"/>
</dbReference>
<reference evidence="3 4" key="1">
    <citation type="submission" date="2020-09" db="EMBL/GenBank/DDBJ databases">
        <authorList>
            <person name="Kim M.K."/>
        </authorList>
    </citation>
    <scope>NUCLEOTIDE SEQUENCE [LARGE SCALE GENOMIC DNA]</scope>
    <source>
        <strain evidence="3 4">BT646</strain>
    </source>
</reference>
<organism evidence="3 4">
    <name type="scientific">Hymenobacter duratus</name>
    <dbReference type="NCBI Taxonomy" id="2771356"/>
    <lineage>
        <taxon>Bacteria</taxon>
        <taxon>Pseudomonadati</taxon>
        <taxon>Bacteroidota</taxon>
        <taxon>Cytophagia</taxon>
        <taxon>Cytophagales</taxon>
        <taxon>Hymenobacteraceae</taxon>
        <taxon>Hymenobacter</taxon>
    </lineage>
</organism>
<keyword evidence="4" id="KW-1185">Reference proteome</keyword>
<protein>
    <submittedName>
        <fullName evidence="3">Carboxypeptidase-like regulatory domain-containing protein</fullName>
    </submittedName>
</protein>
<feature type="chain" id="PRO_5047288286" evidence="2">
    <location>
        <begin position="20"/>
        <end position="157"/>
    </location>
</feature>
<dbReference type="InterPro" id="IPR008969">
    <property type="entry name" value="CarboxyPept-like_regulatory"/>
</dbReference>
<evidence type="ECO:0000313" key="3">
    <source>
        <dbReference type="EMBL" id="MBD2715030.1"/>
    </source>
</evidence>
<feature type="signal peptide" evidence="2">
    <location>
        <begin position="1"/>
        <end position="19"/>
    </location>
</feature>
<feature type="compositionally biased region" description="Polar residues" evidence="1">
    <location>
        <begin position="40"/>
        <end position="49"/>
    </location>
</feature>
<dbReference type="Gene3D" id="2.60.40.1120">
    <property type="entry name" value="Carboxypeptidase-like, regulatory domain"/>
    <property type="match status" value="1"/>
</dbReference>
<dbReference type="EMBL" id="JACWZZ010000002">
    <property type="protein sequence ID" value="MBD2715030.1"/>
    <property type="molecule type" value="Genomic_DNA"/>
</dbReference>
<accession>A0ABR8JI12</accession>
<sequence length="157" mass="16995">MRNFLLYSLLLLVPQLVLAQQPVARPATAPAKKTEPQPAAETSESTPPQTVEVLPAEPVVRVITGNVQSQSGKPLAGVTVSLRQDERESSITNSAGMFILKTTHQAPVLHVSYAGYSELEVTPPVSGPLIVEMAAIDKYSKQLKKQVKSARKAWEKP</sequence>
<name>A0ABR8JI12_9BACT</name>
<evidence type="ECO:0000256" key="2">
    <source>
        <dbReference type="SAM" id="SignalP"/>
    </source>
</evidence>
<dbReference type="Pfam" id="PF13715">
    <property type="entry name" value="CarbopepD_reg_2"/>
    <property type="match status" value="1"/>
</dbReference>
<evidence type="ECO:0000256" key="1">
    <source>
        <dbReference type="SAM" id="MobiDB-lite"/>
    </source>
</evidence>
<dbReference type="SUPFAM" id="SSF49464">
    <property type="entry name" value="Carboxypeptidase regulatory domain-like"/>
    <property type="match status" value="1"/>
</dbReference>
<gene>
    <name evidence="3" type="ORF">IC231_08280</name>
</gene>
<comment type="caution">
    <text evidence="3">The sequence shown here is derived from an EMBL/GenBank/DDBJ whole genome shotgun (WGS) entry which is preliminary data.</text>
</comment>